<evidence type="ECO:0000313" key="4">
    <source>
        <dbReference type="Proteomes" id="UP000321685"/>
    </source>
</evidence>
<feature type="domain" description="DUF3291" evidence="2">
    <location>
        <begin position="6"/>
        <end position="143"/>
    </location>
</feature>
<evidence type="ECO:0000256" key="1">
    <source>
        <dbReference type="SAM" id="MobiDB-lite"/>
    </source>
</evidence>
<evidence type="ECO:0000259" key="2">
    <source>
        <dbReference type="Pfam" id="PF11695"/>
    </source>
</evidence>
<feature type="compositionally biased region" description="Basic and acidic residues" evidence="1">
    <location>
        <begin position="145"/>
        <end position="154"/>
    </location>
</feature>
<gene>
    <name evidence="3" type="ORF">PSU4_10290</name>
</gene>
<accession>A0A511DB99</accession>
<feature type="region of interest" description="Disordered" evidence="1">
    <location>
        <begin position="133"/>
        <end position="154"/>
    </location>
</feature>
<dbReference type="InterPro" id="IPR021708">
    <property type="entry name" value="DUF3291"/>
</dbReference>
<name>A0A511DB99_9PSEU</name>
<evidence type="ECO:0000313" key="3">
    <source>
        <dbReference type="EMBL" id="GEL22075.1"/>
    </source>
</evidence>
<dbReference type="SUPFAM" id="SSF54909">
    <property type="entry name" value="Dimeric alpha+beta barrel"/>
    <property type="match status" value="1"/>
</dbReference>
<organism evidence="3 4">
    <name type="scientific">Pseudonocardia sulfidoxydans NBRC 16205</name>
    <dbReference type="NCBI Taxonomy" id="1223511"/>
    <lineage>
        <taxon>Bacteria</taxon>
        <taxon>Bacillati</taxon>
        <taxon>Actinomycetota</taxon>
        <taxon>Actinomycetes</taxon>
        <taxon>Pseudonocardiales</taxon>
        <taxon>Pseudonocardiaceae</taxon>
        <taxon>Pseudonocardia</taxon>
    </lineage>
</organism>
<dbReference type="EMBL" id="BJVJ01000006">
    <property type="protein sequence ID" value="GEL22075.1"/>
    <property type="molecule type" value="Genomic_DNA"/>
</dbReference>
<keyword evidence="4" id="KW-1185">Reference proteome</keyword>
<dbReference type="RefSeq" id="WP_147102888.1">
    <property type="nucleotide sequence ID" value="NZ_BJVJ01000006.1"/>
</dbReference>
<dbReference type="InterPro" id="IPR011008">
    <property type="entry name" value="Dimeric_a/b-barrel"/>
</dbReference>
<protein>
    <recommendedName>
        <fullName evidence="2">DUF3291 domain-containing protein</fullName>
    </recommendedName>
</protein>
<reference evidence="3 4" key="1">
    <citation type="submission" date="2019-07" db="EMBL/GenBank/DDBJ databases">
        <title>Whole genome shotgun sequence of Pseudonocardia sulfidoxydans NBRC 16205.</title>
        <authorList>
            <person name="Hosoyama A."/>
            <person name="Uohara A."/>
            <person name="Ohji S."/>
            <person name="Ichikawa N."/>
        </authorList>
    </citation>
    <scope>NUCLEOTIDE SEQUENCE [LARGE SCALE GENOMIC DNA]</scope>
    <source>
        <strain evidence="3 4">NBRC 16205</strain>
    </source>
</reference>
<dbReference type="AlphaFoldDB" id="A0A511DB99"/>
<dbReference type="Pfam" id="PF11695">
    <property type="entry name" value="DUF3291"/>
    <property type="match status" value="1"/>
</dbReference>
<comment type="caution">
    <text evidence="3">The sequence shown here is derived from an EMBL/GenBank/DDBJ whole genome shotgun (WGS) entry which is preliminary data.</text>
</comment>
<sequence length="154" mass="17363">MDGFELAQVNVARLRAPLDDPAMRGFVDALEPVHRLAEASTGFVWRLATDGGHGVCVVDDADGPAFCNVSVWRDHPTLHAFVYRGDHGRLVRARARWFVATRQPSTALWWVRAGTRPTVGDALRRLQHLRDHGPEPRAFGVRRRFTPDGRPEHR</sequence>
<dbReference type="Proteomes" id="UP000321685">
    <property type="component" value="Unassembled WGS sequence"/>
</dbReference>
<proteinExistence type="predicted"/>
<dbReference type="OrthoDB" id="2376237at2"/>